<gene>
    <name evidence="13" type="ORF">CAPTEDRAFT_221645</name>
</gene>
<dbReference type="PROSITE" id="PS50222">
    <property type="entry name" value="EF_HAND_2"/>
    <property type="match status" value="1"/>
</dbReference>
<evidence type="ECO:0008006" key="16">
    <source>
        <dbReference type="Google" id="ProtNLM"/>
    </source>
</evidence>
<dbReference type="PANTHER" id="PTHR10183">
    <property type="entry name" value="CALPAIN"/>
    <property type="match status" value="1"/>
</dbReference>
<feature type="active site" evidence="8 9">
    <location>
        <position position="683"/>
    </location>
</feature>
<feature type="compositionally biased region" description="Low complexity" evidence="10">
    <location>
        <begin position="402"/>
        <end position="415"/>
    </location>
</feature>
<dbReference type="PROSITE" id="PS50203">
    <property type="entry name" value="CALPAIN_CAT"/>
    <property type="match status" value="1"/>
</dbReference>
<feature type="region of interest" description="Disordered" evidence="10">
    <location>
        <begin position="142"/>
        <end position="162"/>
    </location>
</feature>
<name>R7UWC1_CAPTE</name>
<dbReference type="EMBL" id="KB297391">
    <property type="protein sequence ID" value="ELU10567.1"/>
    <property type="molecule type" value="Genomic_DNA"/>
</dbReference>
<evidence type="ECO:0000256" key="10">
    <source>
        <dbReference type="SAM" id="MobiDB-lite"/>
    </source>
</evidence>
<dbReference type="OrthoDB" id="424753at2759"/>
<dbReference type="GO" id="GO:0004198">
    <property type="term" value="F:calcium-dependent cysteine-type endopeptidase activity"/>
    <property type="evidence" value="ECO:0007669"/>
    <property type="project" value="InterPro"/>
</dbReference>
<dbReference type="InterPro" id="IPR022683">
    <property type="entry name" value="Calpain_III"/>
</dbReference>
<feature type="region of interest" description="Disordered" evidence="10">
    <location>
        <begin position="527"/>
        <end position="573"/>
    </location>
</feature>
<evidence type="ECO:0000259" key="12">
    <source>
        <dbReference type="PROSITE" id="PS50222"/>
    </source>
</evidence>
<evidence type="ECO:0000256" key="8">
    <source>
        <dbReference type="PIRSR" id="PIRSR622684-1"/>
    </source>
</evidence>
<feature type="active site" evidence="8 9">
    <location>
        <position position="1014"/>
    </location>
</feature>
<dbReference type="InterPro" id="IPR011992">
    <property type="entry name" value="EF-hand-dom_pair"/>
</dbReference>
<evidence type="ECO:0000256" key="9">
    <source>
        <dbReference type="PROSITE-ProRule" id="PRU00239"/>
    </source>
</evidence>
<feature type="region of interest" description="Disordered" evidence="10">
    <location>
        <begin position="368"/>
        <end position="504"/>
    </location>
</feature>
<dbReference type="STRING" id="283909.R7UWC1"/>
<dbReference type="InterPro" id="IPR022682">
    <property type="entry name" value="Calpain_domain_III"/>
</dbReference>
<dbReference type="CDD" id="cd00044">
    <property type="entry name" value="CysPc"/>
    <property type="match status" value="1"/>
</dbReference>
<evidence type="ECO:0000313" key="13">
    <source>
        <dbReference type="EMBL" id="ELU10567.1"/>
    </source>
</evidence>
<dbReference type="InterPro" id="IPR026876">
    <property type="entry name" value="Fn3_assoc_repeat"/>
</dbReference>
<dbReference type="InterPro" id="IPR022684">
    <property type="entry name" value="Calpain_cysteine_protease"/>
</dbReference>
<dbReference type="EMBL" id="AMQN01006013">
    <property type="status" value="NOT_ANNOTATED_CDS"/>
    <property type="molecule type" value="Genomic_DNA"/>
</dbReference>
<feature type="domain" description="Calpain catalytic" evidence="11">
    <location>
        <begin position="627"/>
        <end position="1074"/>
    </location>
</feature>
<dbReference type="InterPro" id="IPR002048">
    <property type="entry name" value="EF_hand_dom"/>
</dbReference>
<dbReference type="Gene3D" id="2.60.120.380">
    <property type="match status" value="1"/>
</dbReference>
<feature type="active site" evidence="8 9">
    <location>
        <position position="840"/>
    </location>
</feature>
<comment type="similarity">
    <text evidence="1">Belongs to the peptidase C2 family.</text>
</comment>
<keyword evidence="7" id="KW-0106">Calcium</keyword>
<reference evidence="13 15" key="2">
    <citation type="journal article" date="2013" name="Nature">
        <title>Insights into bilaterian evolution from three spiralian genomes.</title>
        <authorList>
            <person name="Simakov O."/>
            <person name="Marletaz F."/>
            <person name="Cho S.J."/>
            <person name="Edsinger-Gonzales E."/>
            <person name="Havlak P."/>
            <person name="Hellsten U."/>
            <person name="Kuo D.H."/>
            <person name="Larsson T."/>
            <person name="Lv J."/>
            <person name="Arendt D."/>
            <person name="Savage R."/>
            <person name="Osoegawa K."/>
            <person name="de Jong P."/>
            <person name="Grimwood J."/>
            <person name="Chapman J.A."/>
            <person name="Shapiro H."/>
            <person name="Aerts A."/>
            <person name="Otillar R.P."/>
            <person name="Terry A.Y."/>
            <person name="Boore J.L."/>
            <person name="Grigoriev I.V."/>
            <person name="Lindberg D.R."/>
            <person name="Seaver E.C."/>
            <person name="Weisblat D.A."/>
            <person name="Putnam N.H."/>
            <person name="Rokhsar D.S."/>
        </authorList>
    </citation>
    <scope>NUCLEOTIDE SEQUENCE</scope>
    <source>
        <strain evidence="13 15">I ESC-2004</strain>
    </source>
</reference>
<evidence type="ECO:0000256" key="1">
    <source>
        <dbReference type="ARBA" id="ARBA00007623"/>
    </source>
</evidence>
<reference evidence="15" key="1">
    <citation type="submission" date="2012-12" db="EMBL/GenBank/DDBJ databases">
        <authorList>
            <person name="Hellsten U."/>
            <person name="Grimwood J."/>
            <person name="Chapman J.A."/>
            <person name="Shapiro H."/>
            <person name="Aerts A."/>
            <person name="Otillar R.P."/>
            <person name="Terry A.Y."/>
            <person name="Boore J.L."/>
            <person name="Simakov O."/>
            <person name="Marletaz F."/>
            <person name="Cho S.-J."/>
            <person name="Edsinger-Gonzales E."/>
            <person name="Havlak P."/>
            <person name="Kuo D.-H."/>
            <person name="Larsson T."/>
            <person name="Lv J."/>
            <person name="Arendt D."/>
            <person name="Savage R."/>
            <person name="Osoegawa K."/>
            <person name="de Jong P."/>
            <person name="Lindberg D.R."/>
            <person name="Seaver E.C."/>
            <person name="Weisblat D.A."/>
            <person name="Putnam N.H."/>
            <person name="Grigoriev I.V."/>
            <person name="Rokhsar D.S."/>
        </authorList>
    </citation>
    <scope>NUCLEOTIDE SEQUENCE</scope>
    <source>
        <strain evidence="15">I ESC-2004</strain>
    </source>
</reference>
<dbReference type="SMART" id="SM00230">
    <property type="entry name" value="CysPc"/>
    <property type="match status" value="1"/>
</dbReference>
<evidence type="ECO:0000313" key="14">
    <source>
        <dbReference type="EnsemblMetazoa" id="CapteP221645"/>
    </source>
</evidence>
<evidence type="ECO:0000259" key="11">
    <source>
        <dbReference type="PROSITE" id="PS50203"/>
    </source>
</evidence>
<dbReference type="FunFam" id="2.60.120.380:FF:000001">
    <property type="entry name" value="Calpain-1 catalytic subunit"/>
    <property type="match status" value="1"/>
</dbReference>
<dbReference type="HOGENOM" id="CLU_253604_0_0_1"/>
<evidence type="ECO:0000256" key="2">
    <source>
        <dbReference type="ARBA" id="ARBA00022670"/>
    </source>
</evidence>
<dbReference type="CDD" id="cd00214">
    <property type="entry name" value="Calpain_III"/>
    <property type="match status" value="1"/>
</dbReference>
<feature type="domain" description="EF-hand" evidence="12">
    <location>
        <begin position="1315"/>
        <end position="1350"/>
    </location>
</feature>
<dbReference type="PRINTS" id="PR00704">
    <property type="entry name" value="CALPAIN"/>
</dbReference>
<dbReference type="Pfam" id="PF13287">
    <property type="entry name" value="Fn3_assoc"/>
    <property type="match status" value="1"/>
</dbReference>
<dbReference type="InterPro" id="IPR000169">
    <property type="entry name" value="Pept_cys_AS"/>
</dbReference>
<dbReference type="InterPro" id="IPR038765">
    <property type="entry name" value="Papain-like_cys_pep_sf"/>
</dbReference>
<feature type="compositionally biased region" description="Basic and acidic residues" evidence="10">
    <location>
        <begin position="420"/>
        <end position="455"/>
    </location>
</feature>
<dbReference type="GO" id="GO:0005509">
    <property type="term" value="F:calcium ion binding"/>
    <property type="evidence" value="ECO:0007669"/>
    <property type="project" value="InterPro"/>
</dbReference>
<dbReference type="PROSITE" id="PS00139">
    <property type="entry name" value="THIOL_PROTEASE_CYS"/>
    <property type="match status" value="1"/>
</dbReference>
<evidence type="ECO:0000256" key="5">
    <source>
        <dbReference type="ARBA" id="ARBA00022801"/>
    </source>
</evidence>
<reference evidence="14" key="3">
    <citation type="submission" date="2015-06" db="UniProtKB">
        <authorList>
            <consortium name="EnsemblMetazoa"/>
        </authorList>
    </citation>
    <scope>IDENTIFICATION</scope>
</reference>
<dbReference type="SUPFAM" id="SSF49758">
    <property type="entry name" value="Calpain large subunit, middle domain (domain III)"/>
    <property type="match status" value="1"/>
</dbReference>
<dbReference type="Pfam" id="PF01067">
    <property type="entry name" value="Calpain_III"/>
    <property type="match status" value="1"/>
</dbReference>
<evidence type="ECO:0000256" key="3">
    <source>
        <dbReference type="ARBA" id="ARBA00022723"/>
    </source>
</evidence>
<dbReference type="Proteomes" id="UP000014760">
    <property type="component" value="Unassembled WGS sequence"/>
</dbReference>
<dbReference type="GO" id="GO:0006508">
    <property type="term" value="P:proteolysis"/>
    <property type="evidence" value="ECO:0007669"/>
    <property type="project" value="UniProtKB-KW"/>
</dbReference>
<evidence type="ECO:0000256" key="7">
    <source>
        <dbReference type="ARBA" id="ARBA00022837"/>
    </source>
</evidence>
<dbReference type="Gene3D" id="3.90.70.10">
    <property type="entry name" value="Cysteine proteinases"/>
    <property type="match status" value="2"/>
</dbReference>
<keyword evidence="4" id="KW-0677">Repeat</keyword>
<dbReference type="InterPro" id="IPR033883">
    <property type="entry name" value="C2_III"/>
</dbReference>
<keyword evidence="3" id="KW-0479">Metal-binding</keyword>
<evidence type="ECO:0000313" key="15">
    <source>
        <dbReference type="Proteomes" id="UP000014760"/>
    </source>
</evidence>
<keyword evidence="15" id="KW-1185">Reference proteome</keyword>
<dbReference type="EnsemblMetazoa" id="CapteT221645">
    <property type="protein sequence ID" value="CapteP221645"/>
    <property type="gene ID" value="CapteG221645"/>
</dbReference>
<dbReference type="Pfam" id="PF00648">
    <property type="entry name" value="Peptidase_C2"/>
    <property type="match status" value="2"/>
</dbReference>
<dbReference type="GO" id="GO:0005737">
    <property type="term" value="C:cytoplasm"/>
    <property type="evidence" value="ECO:0007669"/>
    <property type="project" value="TreeGrafter"/>
</dbReference>
<keyword evidence="5 9" id="KW-0378">Hydrolase</keyword>
<keyword evidence="2 9" id="KW-0645">Protease</keyword>
<dbReference type="Gene3D" id="1.10.238.10">
    <property type="entry name" value="EF-hand"/>
    <property type="match status" value="1"/>
</dbReference>
<protein>
    <recommendedName>
        <fullName evidence="16">Calpain catalytic domain-containing protein</fullName>
    </recommendedName>
</protein>
<keyword evidence="6 9" id="KW-0788">Thiol protease</keyword>
<evidence type="ECO:0000256" key="6">
    <source>
        <dbReference type="ARBA" id="ARBA00022807"/>
    </source>
</evidence>
<dbReference type="SUPFAM" id="SSF47473">
    <property type="entry name" value="EF-hand"/>
    <property type="match status" value="1"/>
</dbReference>
<evidence type="ECO:0000256" key="4">
    <source>
        <dbReference type="ARBA" id="ARBA00022737"/>
    </source>
</evidence>
<dbReference type="SMART" id="SM00720">
    <property type="entry name" value="calpain_III"/>
    <property type="match status" value="1"/>
</dbReference>
<dbReference type="PANTHER" id="PTHR10183:SF433">
    <property type="entry name" value="CALPAIN-A-RELATED"/>
    <property type="match status" value="1"/>
</dbReference>
<sequence>MPITDWIVRAPTILPLRQGRPGETANQIYSDTSVRIETETPECKIYFTSDGSDPDVFGESALGRESTHRYKGAFKLRPGRRTLKAMAVTRDDHMISSVSTRTFQVMEPRPYQDFDRATTLTTETELDSFTLNEIAAGKLQRYAPRSPLTHPPRSTYTDPLQRDYSALNYPSSREDYSISDIRTPRRSRSRSGGSMHRTRSRSYSPLRYDPWISVCGNHFAFKRTNRRDEHCDLDSYFNPAISMGATSMTPRNRRYEWDYGSDDNETHKPYKDTFDDYSKSSRVHFGQDTRHLYSKYDDARLLRHEHNHKPLERRRSHDDELAFELGYDVLDRKQLKDDKVLNEFTEKGYHGGFDLAAKHLSDTEDDWLISPRSKSEAGSSRMSRREKHDEEKKKKKKKKDSSPSSVSSFSSLSLSDADETEKKTVLKTEKKEDKNVETKEEESLLKEVEEKKEKEEEVLEMFKVVPKQVKERKNREGGTQTTPRSARSDLSKKSAGKKGRLNFINDSGTQINFWGVESEEAVEKITNVIRGEKPEPKRAKTPPPTRPKPKSVEVKTQPEAQSAVIQKEDQEDQKSIGGFFKKLFSGWGSSDKEKTDPRATVRQIDGDDSNKKTFEQIVAECHADDVLWEDPDFPAVDESIYSQDSPVRGRIEWKRPREICADPQMFVGGASRFDIKQGVLGNCWLLAALGSLCSDNKLLRRVVPCEQSFDGAYAGVFRFRFWQYGQWVEVCIDDRLPTQNGRLIFLHSEKKNEFWSPLLEKAYAKINGSYEALSGGLASEGMTDFSGGVCERYNFREDLPDNMFQIMLKARKAHSLMSCSIDASPDEMEAELANGLIIGHAYSVTDVKTLNQLSVIFPCIYVSVHGKTGHKSQIAQASYERKTPYEYWINEDDDKEPDSDDDCDCDLELLRPPAVTTLGLLSQATRTEGVKIKTWMIIEGTVSTGQCDTMKIGIAFSADRSNCLLRLIAQQFSSKLKRQKKREHPRTINMHLGLQVYLWIRSPDGSANLVRVRNPWGNEAEWTGAWSDKSSEWKSLPEDLKASIGLSFDHDGEFWMSFKDFSSNFQRVEICNLGPDLLMDESDDRVRWSCSVLRGAWRKNASAGGCRNFQMNGVRDYVSETYFMNPQYNLQVRDGDDDDDENMGSVIVGLMQKGRRRLRSQGQGNWTIGYDIYAKKDSNETLDKHFFERHTPVASSPSYINMREVCGRHKLPIGDYCIVPTTYEGNEEADFVVRVFSEKETGMTEVDAGSAIVQAQPAQVVHSAPSAKITMNAEKLFKKYGGEDQEVDAYELGAILNATFARGKLSLKEFRLIWEDLKSWKMIYKRYDRDQNGHFNGYELKEALKSLGYQVSNGTFCTLITKYCNRDGFIEFDDFVACVINVKSIFDTFNAMEVCDGKVTFTLDQVLQMAVY</sequence>
<dbReference type="InterPro" id="IPR036213">
    <property type="entry name" value="Calpain_III_sf"/>
</dbReference>
<dbReference type="SUPFAM" id="SSF54001">
    <property type="entry name" value="Cysteine proteinases"/>
    <property type="match status" value="2"/>
</dbReference>
<organism evidence="13">
    <name type="scientific">Capitella teleta</name>
    <name type="common">Polychaete worm</name>
    <dbReference type="NCBI Taxonomy" id="283909"/>
    <lineage>
        <taxon>Eukaryota</taxon>
        <taxon>Metazoa</taxon>
        <taxon>Spiralia</taxon>
        <taxon>Lophotrochozoa</taxon>
        <taxon>Annelida</taxon>
        <taxon>Polychaeta</taxon>
        <taxon>Sedentaria</taxon>
        <taxon>Scolecida</taxon>
        <taxon>Capitellidae</taxon>
        <taxon>Capitella</taxon>
    </lineage>
</organism>
<feature type="region of interest" description="Disordered" evidence="10">
    <location>
        <begin position="175"/>
        <end position="201"/>
    </location>
</feature>
<proteinExistence type="inferred from homology"/>
<accession>R7UWC1</accession>
<dbReference type="InterPro" id="IPR001300">
    <property type="entry name" value="Peptidase_C2_calpain_cat"/>
</dbReference>